<dbReference type="SUPFAM" id="SSF53474">
    <property type="entry name" value="alpha/beta-Hydrolases"/>
    <property type="match status" value="1"/>
</dbReference>
<keyword evidence="4 8" id="KW-0732">Signal</keyword>
<dbReference type="InterPro" id="IPR011118">
    <property type="entry name" value="Tannase/feruloyl_esterase"/>
</dbReference>
<gene>
    <name evidence="9" type="ORF">TT172_LOCUS7917</name>
</gene>
<dbReference type="AlphaFoldDB" id="A0A446BSP8"/>
<organism evidence="9 10">
    <name type="scientific">Thermothielavioides terrestris</name>
    <dbReference type="NCBI Taxonomy" id="2587410"/>
    <lineage>
        <taxon>Eukaryota</taxon>
        <taxon>Fungi</taxon>
        <taxon>Dikarya</taxon>
        <taxon>Ascomycota</taxon>
        <taxon>Pezizomycotina</taxon>
        <taxon>Sordariomycetes</taxon>
        <taxon>Sordariomycetidae</taxon>
        <taxon>Sordariales</taxon>
        <taxon>Chaetomiaceae</taxon>
        <taxon>Thermothielavioides</taxon>
    </lineage>
</organism>
<dbReference type="InterPro" id="IPR029058">
    <property type="entry name" value="AB_hydrolase_fold"/>
</dbReference>
<keyword evidence="7" id="KW-1015">Disulfide bond</keyword>
<evidence type="ECO:0000256" key="6">
    <source>
        <dbReference type="ARBA" id="ARBA00022837"/>
    </source>
</evidence>
<evidence type="ECO:0000256" key="2">
    <source>
        <dbReference type="ARBA" id="ARBA00022487"/>
    </source>
</evidence>
<dbReference type="GO" id="GO:0046872">
    <property type="term" value="F:metal ion binding"/>
    <property type="evidence" value="ECO:0007669"/>
    <property type="project" value="UniProtKB-KW"/>
</dbReference>
<evidence type="ECO:0000256" key="4">
    <source>
        <dbReference type="ARBA" id="ARBA00022729"/>
    </source>
</evidence>
<reference evidence="9 10" key="1">
    <citation type="submission" date="2018-04" db="EMBL/GenBank/DDBJ databases">
        <authorList>
            <person name="Huttner S."/>
            <person name="Dainat J."/>
        </authorList>
    </citation>
    <scope>NUCLEOTIDE SEQUENCE [LARGE SCALE GENOMIC DNA]</scope>
</reference>
<comment type="similarity">
    <text evidence="1 8">Belongs to the tannase family.</text>
</comment>
<evidence type="ECO:0000256" key="8">
    <source>
        <dbReference type="RuleBase" id="RU361238"/>
    </source>
</evidence>
<evidence type="ECO:0000256" key="1">
    <source>
        <dbReference type="ARBA" id="ARBA00006249"/>
    </source>
</evidence>
<dbReference type="EC" id="3.1.1.-" evidence="8"/>
<evidence type="ECO:0000313" key="9">
    <source>
        <dbReference type="EMBL" id="SPQ25498.1"/>
    </source>
</evidence>
<evidence type="ECO:0000313" key="10">
    <source>
        <dbReference type="Proteomes" id="UP000289323"/>
    </source>
</evidence>
<evidence type="ECO:0000256" key="7">
    <source>
        <dbReference type="ARBA" id="ARBA00023157"/>
    </source>
</evidence>
<keyword evidence="5 8" id="KW-0378">Hydrolase</keyword>
<dbReference type="Pfam" id="PF07519">
    <property type="entry name" value="Tannase"/>
    <property type="match status" value="2"/>
</dbReference>
<name>A0A446BSP8_9PEZI</name>
<sequence>MKAFGFSGVTLLCSLAARAVAVCSGIGPSGKCTASTFQFKGVLPDTATIESISLVKGGPGYDGCYGEGASDLGYPNYAYNLPQLCAVTVNVSTYRFGLFLPMTNWQGRFLAVGNYAFQGGINWVDMTPGPHYGMATMSTDTGHISSPAADTAMDWAKNNPRAQADWGYVAMNGSITYAKLLTEQFYRALGGGSTVLNRSYYSGCSTGGRQGLKQIQINPQSIDGALIGAPAWQTDHLMPWITKIASYNLPESDPKVLGPAQWTLLSQIAAATCDGLDHVTDGIISIDNCRLIAANFTAYTCGNPGTDPSNCLSPAQVTTAQAMYSDYYLGDDSSGNGTLVYHGPNPGSEADWAAYLTAGLPSGFDQAWAANFLGDAGDRDADSVFAKSVAQDPGGATADAFDIRAFRDNGRGGGGKLILYHGLADGVLPTRGSLLYFNRTAQVTGDGTDAAAAMASWFRYFQIPGMRHCWGSDVGAPWMIGGAGQPASIYAMDQTGYSVPGRLRDPRYDALQALIEWVENQRPVDSLVATSWRPNSGAVWRERPLCPWPRTAVLKAPGLDETVADNWQCSS</sequence>
<keyword evidence="3" id="KW-0479">Metal-binding</keyword>
<evidence type="ECO:0000256" key="5">
    <source>
        <dbReference type="ARBA" id="ARBA00022801"/>
    </source>
</evidence>
<evidence type="ECO:0000256" key="3">
    <source>
        <dbReference type="ARBA" id="ARBA00022723"/>
    </source>
</evidence>
<protein>
    <recommendedName>
        <fullName evidence="8">Carboxylic ester hydrolase</fullName>
        <ecNumber evidence="8">3.1.1.-</ecNumber>
    </recommendedName>
</protein>
<dbReference type="PANTHER" id="PTHR33938">
    <property type="entry name" value="FERULOYL ESTERASE B-RELATED"/>
    <property type="match status" value="1"/>
</dbReference>
<proteinExistence type="inferred from homology"/>
<keyword evidence="2" id="KW-0719">Serine esterase</keyword>
<keyword evidence="6" id="KW-0106">Calcium</keyword>
<dbReference type="EMBL" id="OUUZ01000015">
    <property type="protein sequence ID" value="SPQ25498.1"/>
    <property type="molecule type" value="Genomic_DNA"/>
</dbReference>
<dbReference type="PANTHER" id="PTHR33938:SF2">
    <property type="entry name" value="CARBOXYLIC ESTER HYDROLASE"/>
    <property type="match status" value="1"/>
</dbReference>
<dbReference type="GO" id="GO:0030600">
    <property type="term" value="F:feruloyl esterase activity"/>
    <property type="evidence" value="ECO:0007669"/>
    <property type="project" value="UniProtKB-ARBA"/>
</dbReference>
<feature type="chain" id="PRO_5018816939" description="Carboxylic ester hydrolase" evidence="8">
    <location>
        <begin position="22"/>
        <end position="571"/>
    </location>
</feature>
<accession>A0A446BSP8</accession>
<dbReference type="Proteomes" id="UP000289323">
    <property type="component" value="Unassembled WGS sequence"/>
</dbReference>
<feature type="signal peptide" evidence="8">
    <location>
        <begin position="1"/>
        <end position="21"/>
    </location>
</feature>